<organism evidence="2 3">
    <name type="scientific">Halopelagius longus</name>
    <dbReference type="NCBI Taxonomy" id="1236180"/>
    <lineage>
        <taxon>Archaea</taxon>
        <taxon>Methanobacteriati</taxon>
        <taxon>Methanobacteriota</taxon>
        <taxon>Stenosarchaea group</taxon>
        <taxon>Halobacteria</taxon>
        <taxon>Halobacteriales</taxon>
        <taxon>Haloferacaceae</taxon>
    </lineage>
</organism>
<dbReference type="AlphaFoldDB" id="A0A1H1E0B3"/>
<dbReference type="Proteomes" id="UP000199289">
    <property type="component" value="Unassembled WGS sequence"/>
</dbReference>
<evidence type="ECO:0000313" key="3">
    <source>
        <dbReference type="Proteomes" id="UP000199289"/>
    </source>
</evidence>
<dbReference type="EMBL" id="FNKQ01000003">
    <property type="protein sequence ID" value="SDQ82073.1"/>
    <property type="molecule type" value="Genomic_DNA"/>
</dbReference>
<accession>A0A1H1E0B3</accession>
<proteinExistence type="predicted"/>
<reference evidence="3" key="1">
    <citation type="submission" date="2016-10" db="EMBL/GenBank/DDBJ databases">
        <authorList>
            <person name="Varghese N."/>
            <person name="Submissions S."/>
        </authorList>
    </citation>
    <scope>NUCLEOTIDE SEQUENCE [LARGE SCALE GENOMIC DNA]</scope>
    <source>
        <strain evidence="3">CGMCC 1.12397</strain>
    </source>
</reference>
<protein>
    <submittedName>
        <fullName evidence="2">Uncharacterized protein</fullName>
    </submittedName>
</protein>
<evidence type="ECO:0000256" key="1">
    <source>
        <dbReference type="SAM" id="MobiDB-lite"/>
    </source>
</evidence>
<name>A0A1H1E0B3_9EURY</name>
<sequence>MQTGTPLPRRIDTEQQYDRSLSTTGERRVREVER</sequence>
<feature type="compositionally biased region" description="Basic and acidic residues" evidence="1">
    <location>
        <begin position="25"/>
        <end position="34"/>
    </location>
</feature>
<feature type="region of interest" description="Disordered" evidence="1">
    <location>
        <begin position="1"/>
        <end position="34"/>
    </location>
</feature>
<evidence type="ECO:0000313" key="2">
    <source>
        <dbReference type="EMBL" id="SDQ82073.1"/>
    </source>
</evidence>
<gene>
    <name evidence="2" type="ORF">SAMN05216278_2668</name>
</gene>